<dbReference type="GO" id="GO:0005886">
    <property type="term" value="C:plasma membrane"/>
    <property type="evidence" value="ECO:0007669"/>
    <property type="project" value="UniProtKB-SubCell"/>
</dbReference>
<evidence type="ECO:0000256" key="2">
    <source>
        <dbReference type="ARBA" id="ARBA00022475"/>
    </source>
</evidence>
<evidence type="ECO:0000256" key="5">
    <source>
        <dbReference type="ARBA" id="ARBA00022729"/>
    </source>
</evidence>
<evidence type="ECO:0000256" key="8">
    <source>
        <dbReference type="ARBA" id="ARBA00023315"/>
    </source>
</evidence>
<sequence>MENFMKQVTVWSGLGLLLIVGINLLFSSQFLLELAITLLVIFYHFTMRLVVGNVLEPHLKLTDTSWWFKVRLWEQHLYRLLKVKKWKRLLPTYAPAKYNLQQHSLTQIGHTMILAEADHEIMFLLSYLPLILIIPFGAPVIFICTSIIASLIEVPFVILQRYNRYRLLKLLHRQVSRRKKNLSE</sequence>
<dbReference type="GO" id="GO:0016746">
    <property type="term" value="F:acyltransferase activity"/>
    <property type="evidence" value="ECO:0007669"/>
    <property type="project" value="UniProtKB-KW"/>
</dbReference>
<dbReference type="Pfam" id="PF18927">
    <property type="entry name" value="CrtO"/>
    <property type="match status" value="1"/>
</dbReference>
<feature type="transmembrane region" description="Helical" evidence="13">
    <location>
        <begin position="12"/>
        <end position="45"/>
    </location>
</feature>
<gene>
    <name evidence="14" type="ORF">H5S09_10555</name>
</gene>
<evidence type="ECO:0000256" key="9">
    <source>
        <dbReference type="ARBA" id="ARBA00023588"/>
    </source>
</evidence>
<evidence type="ECO:0000256" key="4">
    <source>
        <dbReference type="ARBA" id="ARBA00022692"/>
    </source>
</evidence>
<keyword evidence="2" id="KW-1003">Cell membrane</keyword>
<evidence type="ECO:0000313" key="14">
    <source>
        <dbReference type="EMBL" id="MBB1098365.1"/>
    </source>
</evidence>
<reference evidence="14 15" key="1">
    <citation type="submission" date="2020-07" db="EMBL/GenBank/DDBJ databases">
        <title>Description of Limosilactobacillus balticus sp. nov., Limosilactobacillus agrestis sp. nov., Limosilactobacillus albertensis sp. nov., Limosilactobacillus rudii sp. nov., Limosilactobacillus fastidiosus sp. nov., five novel Limosilactobacillus species isolated from the vertebrate gastrointestinal tract, and proposal of 6 subspecies of Limosilactobacillus reuteri adapted to the gastrointestinal tract of specific vertebrate hosts.</title>
        <authorList>
            <person name="Li F."/>
            <person name="Cheng C."/>
            <person name="Zheng J."/>
            <person name="Quevedo R.M."/>
            <person name="Li J."/>
            <person name="Roos S."/>
            <person name="Gaenzle M.G."/>
            <person name="Walter J."/>
        </authorList>
    </citation>
    <scope>NUCLEOTIDE SEQUENCE [LARGE SCALE GENOMIC DNA]</scope>
    <source>
        <strain evidence="14 15">STM2_1</strain>
    </source>
</reference>
<keyword evidence="4 13" id="KW-0812">Transmembrane</keyword>
<evidence type="ECO:0000256" key="11">
    <source>
        <dbReference type="ARBA" id="ARBA00023667"/>
    </source>
</evidence>
<evidence type="ECO:0000256" key="1">
    <source>
        <dbReference type="ARBA" id="ARBA00004162"/>
    </source>
</evidence>
<evidence type="ECO:0000256" key="3">
    <source>
        <dbReference type="ARBA" id="ARBA00022679"/>
    </source>
</evidence>
<comment type="pathway">
    <text evidence="9">Carotenoid biosynthesis; staphyloxanthin biosynthesis; staphyloxanthin from farnesyl diphosphate: step 5/5.</text>
</comment>
<keyword evidence="15" id="KW-1185">Reference proteome</keyword>
<keyword evidence="6 13" id="KW-1133">Transmembrane helix</keyword>
<keyword evidence="7 13" id="KW-0472">Membrane</keyword>
<keyword evidence="5" id="KW-0732">Signal</keyword>
<evidence type="ECO:0000313" key="15">
    <source>
        <dbReference type="Proteomes" id="UP000517106"/>
    </source>
</evidence>
<comment type="function">
    <text evidence="12">Catalyzes the acylation of glycosyl-4,4'-diaponeurosporenoate, i.e. the esterification of glucose at the C6'' position with the carboxyl group of the C(15) fatty acid 12-methyltetradecanoic acid, to yield staphyloxanthin. This is the last step in the biosynthesis of this orange pigment, present in most staphylococci strains.</text>
</comment>
<comment type="subcellular location">
    <subcellularLocation>
        <location evidence="1">Cell membrane</location>
        <topology evidence="1">Single-pass membrane protein</topology>
    </subcellularLocation>
</comment>
<dbReference type="UniPathway" id="UPA00029">
    <property type="reaction ID" value="UER00560"/>
</dbReference>
<comment type="similarity">
    <text evidence="10">Belongs to the acyltransferase CrtO family.</text>
</comment>
<proteinExistence type="inferred from homology"/>
<evidence type="ECO:0000256" key="12">
    <source>
        <dbReference type="ARBA" id="ARBA00025324"/>
    </source>
</evidence>
<comment type="caution">
    <text evidence="14">The sequence shown here is derived from an EMBL/GenBank/DDBJ whole genome shotgun (WGS) entry which is preliminary data.</text>
</comment>
<accession>A0A7W3UNL3</accession>
<protein>
    <recommendedName>
        <fullName evidence="11">Glycosyl-4,4'-diaponeurosporenoate acyltransferase</fullName>
    </recommendedName>
</protein>
<name>A0A7W3UNL3_9LACO</name>
<dbReference type="EMBL" id="JACIVA010000060">
    <property type="protein sequence ID" value="MBB1098365.1"/>
    <property type="molecule type" value="Genomic_DNA"/>
</dbReference>
<organism evidence="14 15">
    <name type="scientific">Limosilactobacillus rudii</name>
    <dbReference type="NCBI Taxonomy" id="2759755"/>
    <lineage>
        <taxon>Bacteria</taxon>
        <taxon>Bacillati</taxon>
        <taxon>Bacillota</taxon>
        <taxon>Bacilli</taxon>
        <taxon>Lactobacillales</taxon>
        <taxon>Lactobacillaceae</taxon>
        <taxon>Limosilactobacillus</taxon>
    </lineage>
</organism>
<evidence type="ECO:0000256" key="10">
    <source>
        <dbReference type="ARBA" id="ARBA00023603"/>
    </source>
</evidence>
<dbReference type="AlphaFoldDB" id="A0A7W3UNL3"/>
<keyword evidence="8" id="KW-0012">Acyltransferase</keyword>
<dbReference type="Proteomes" id="UP000517106">
    <property type="component" value="Unassembled WGS sequence"/>
</dbReference>
<dbReference type="InterPro" id="IPR044021">
    <property type="entry name" value="CrtO"/>
</dbReference>
<feature type="transmembrane region" description="Helical" evidence="13">
    <location>
        <begin position="130"/>
        <end position="159"/>
    </location>
</feature>
<evidence type="ECO:0000256" key="7">
    <source>
        <dbReference type="ARBA" id="ARBA00023136"/>
    </source>
</evidence>
<evidence type="ECO:0000256" key="6">
    <source>
        <dbReference type="ARBA" id="ARBA00022989"/>
    </source>
</evidence>
<keyword evidence="3" id="KW-0808">Transferase</keyword>
<evidence type="ECO:0000256" key="13">
    <source>
        <dbReference type="SAM" id="Phobius"/>
    </source>
</evidence>
<dbReference type="RefSeq" id="WP_182597074.1">
    <property type="nucleotide sequence ID" value="NZ_JACIVA010000060.1"/>
</dbReference>